<dbReference type="InterPro" id="IPR055592">
    <property type="entry name" value="DUF7168"/>
</dbReference>
<sequence length="241" mass="27139">MKWRCAVDKDKYLAKIKKLMRLARGTSNPAEAASAMAKVQAFMREYGLSEADVDLSEVKECSSAGAPSDAVKVPGWVADLSTLVCRAFGVNCYFTQVWRSHAFKRVVKFYGPGERAEIAAYAFDVLGRQLRQARKEYQHKYCKRCKRATAVARADQFCEGWVSGAYYAVHKFEISPQEQSLMERYHLHLRQERGMGDMDTRKAKACRGDNDASWAGYEQGKNARLHHGVNGGTQEPLVIGR</sequence>
<evidence type="ECO:0000259" key="2">
    <source>
        <dbReference type="Pfam" id="PF23771"/>
    </source>
</evidence>
<feature type="domain" description="DUF2786" evidence="1">
    <location>
        <begin position="11"/>
        <end position="50"/>
    </location>
</feature>
<protein>
    <submittedName>
        <fullName evidence="3">Uncharacterized protein</fullName>
    </submittedName>
</protein>
<keyword evidence="4" id="KW-1185">Reference proteome</keyword>
<dbReference type="AlphaFoldDB" id="A0A0A3ZCE4"/>
<reference evidence="3 4" key="1">
    <citation type="submission" date="2014-10" db="EMBL/GenBank/DDBJ databases">
        <title>Genome sequence of Erwinia typographi M043b.</title>
        <authorList>
            <person name="Chan K.-G."/>
            <person name="Tan W.-S."/>
        </authorList>
    </citation>
    <scope>NUCLEOTIDE SEQUENCE [LARGE SCALE GENOMIC DNA]</scope>
    <source>
        <strain evidence="3 4">M043b</strain>
    </source>
</reference>
<dbReference type="EMBL" id="JRUQ01000018">
    <property type="protein sequence ID" value="KGT95326.1"/>
    <property type="molecule type" value="Genomic_DNA"/>
</dbReference>
<gene>
    <name evidence="3" type="ORF">NG99_04730</name>
</gene>
<dbReference type="InterPro" id="IPR016868">
    <property type="entry name" value="Phage_B3_Orf5"/>
</dbReference>
<dbReference type="eggNOG" id="ENOG5032SJJ">
    <property type="taxonomic scope" value="Bacteria"/>
</dbReference>
<dbReference type="PIRSF" id="PIRSF028111">
    <property type="entry name" value="UCP028111"/>
    <property type="match status" value="1"/>
</dbReference>
<dbReference type="OrthoDB" id="7275531at2"/>
<dbReference type="Proteomes" id="UP000030351">
    <property type="component" value="Unassembled WGS sequence"/>
</dbReference>
<dbReference type="InterPro" id="IPR024498">
    <property type="entry name" value="DUF2786"/>
</dbReference>
<feature type="domain" description="DUF7168" evidence="2">
    <location>
        <begin position="52"/>
        <end position="194"/>
    </location>
</feature>
<dbReference type="Pfam" id="PF10979">
    <property type="entry name" value="DUF2786"/>
    <property type="match status" value="1"/>
</dbReference>
<accession>A0A0A3ZCE4</accession>
<comment type="caution">
    <text evidence="3">The sequence shown here is derived from an EMBL/GenBank/DDBJ whole genome shotgun (WGS) entry which is preliminary data.</text>
</comment>
<dbReference type="Pfam" id="PF23771">
    <property type="entry name" value="DUF7168"/>
    <property type="match status" value="1"/>
</dbReference>
<organism evidence="3 4">
    <name type="scientific">Erwinia typographi</name>
    <dbReference type="NCBI Taxonomy" id="371042"/>
    <lineage>
        <taxon>Bacteria</taxon>
        <taxon>Pseudomonadati</taxon>
        <taxon>Pseudomonadota</taxon>
        <taxon>Gammaproteobacteria</taxon>
        <taxon>Enterobacterales</taxon>
        <taxon>Erwiniaceae</taxon>
        <taxon>Erwinia</taxon>
    </lineage>
</organism>
<evidence type="ECO:0000313" key="4">
    <source>
        <dbReference type="Proteomes" id="UP000030351"/>
    </source>
</evidence>
<dbReference type="STRING" id="371042.NG99_04730"/>
<proteinExistence type="predicted"/>
<name>A0A0A3ZCE4_9GAMM</name>
<evidence type="ECO:0000313" key="3">
    <source>
        <dbReference type="EMBL" id="KGT95326.1"/>
    </source>
</evidence>
<evidence type="ECO:0000259" key="1">
    <source>
        <dbReference type="Pfam" id="PF10979"/>
    </source>
</evidence>